<reference evidence="6 7" key="1">
    <citation type="submission" date="2017-09" db="EMBL/GenBank/DDBJ databases">
        <title>Depth-based differentiation of microbial function through sediment-hosted aquifers and enrichment of novel symbionts in the deep terrestrial subsurface.</title>
        <authorList>
            <person name="Probst A.J."/>
            <person name="Ladd B."/>
            <person name="Jarett J.K."/>
            <person name="Geller-Mcgrath D.E."/>
            <person name="Sieber C.M."/>
            <person name="Emerson J.B."/>
            <person name="Anantharaman K."/>
            <person name="Thomas B.C."/>
            <person name="Malmstrom R."/>
            <person name="Stieglmeier M."/>
            <person name="Klingl A."/>
            <person name="Woyke T."/>
            <person name="Ryan C.M."/>
            <person name="Banfield J.F."/>
        </authorList>
    </citation>
    <scope>NUCLEOTIDE SEQUENCE [LARGE SCALE GENOMIC DNA]</scope>
    <source>
        <strain evidence="6">CG17_big_fil_post_rev_8_21_14_2_50_48_46</strain>
    </source>
</reference>
<keyword evidence="3" id="KW-0479">Metal-binding</keyword>
<dbReference type="AlphaFoldDB" id="A0A2M7G4E7"/>
<accession>A0A2M7G4E7</accession>
<dbReference type="SUPFAM" id="SSF53335">
    <property type="entry name" value="S-adenosyl-L-methionine-dependent methyltransferases"/>
    <property type="match status" value="1"/>
</dbReference>
<comment type="caution">
    <text evidence="6">The sequence shown here is derived from an EMBL/GenBank/DDBJ whole genome shotgun (WGS) entry which is preliminary data.</text>
</comment>
<evidence type="ECO:0000313" key="7">
    <source>
        <dbReference type="Proteomes" id="UP000231019"/>
    </source>
</evidence>
<dbReference type="PANTHER" id="PTHR43409:SF7">
    <property type="entry name" value="BLL1977 PROTEIN"/>
    <property type="match status" value="1"/>
</dbReference>
<protein>
    <recommendedName>
        <fullName evidence="8">B12-binding domain-containing protein</fullName>
    </recommendedName>
</protein>
<comment type="cofactor">
    <cofactor evidence="1">
        <name>[4Fe-4S] cluster</name>
        <dbReference type="ChEBI" id="CHEBI:49883"/>
    </cofactor>
</comment>
<dbReference type="EMBL" id="PFFQ01000035">
    <property type="protein sequence ID" value="PIW16758.1"/>
    <property type="molecule type" value="Genomic_DNA"/>
</dbReference>
<name>A0A2M7G4E7_9BACT</name>
<keyword evidence="5" id="KW-0411">Iron-sulfur</keyword>
<proteinExistence type="predicted"/>
<dbReference type="InterPro" id="IPR029063">
    <property type="entry name" value="SAM-dependent_MTases_sf"/>
</dbReference>
<dbReference type="SUPFAM" id="SSF102114">
    <property type="entry name" value="Radical SAM enzymes"/>
    <property type="match status" value="1"/>
</dbReference>
<keyword evidence="4" id="KW-0408">Iron</keyword>
<sequence length="659" mass="74825">MKLAFFPLFHPSSFDGKGFQGTGIDFMSAYYLTGLLPFLEKHFPDLQTCVEITLPRILLQRPDLVVIWSSTPSFEQVETVAEVIKQNLEIPILLAGPHISHLPTALPAHVDIGILGEPEIPLHQLLGIFSKDLQAGPMKYGKVPGLIYQSRGRIYSGSPAKSIQQIDQLPMPRHSLLHSLPGRSIPLVSVSRGPHSLMGLLTQPPSGRVRFFSPERTVAEIAQIAADYRQLYSKWPVPAEMLAYIFPVYIADELFLAQPERFQAICEGILAQNLHKSVFFMVNAYPSQLNPETCRWLQLINTRKIILTFPSFSTREAPWMPACSAELLTRTLDVCEQYRLGVIGNFLLNPLAETTRREMAHTYWTLWENRRRFDKLKAFYLPPMPGTPLWEQYQQQYKLKAEDLERLPWQQFDPERFTPTVPLVNRTVDAESFASIMKGFQVLAADDGGVPDQEKAPMKQDQAYQMQLQSAKALQKKYLHPGMDVLEVILDESFSLKPYLASDFCDLQQLKVEGGQLKGPAPRPVDLIILRGSLAGLREPQAALVSLSQSLKPDGQMLISLLNAQNIAFILSALNWSLERSSYPYKLLRYYSENTARELIQSAGLKILDLEYTIMNNIQGFRDSVEGLLKRFETFWPLAVSEERLYIMEISMLVKKNRK</sequence>
<evidence type="ECO:0000256" key="4">
    <source>
        <dbReference type="ARBA" id="ARBA00023004"/>
    </source>
</evidence>
<gene>
    <name evidence="6" type="ORF">COW36_11475</name>
</gene>
<evidence type="ECO:0000256" key="5">
    <source>
        <dbReference type="ARBA" id="ARBA00023014"/>
    </source>
</evidence>
<keyword evidence="2" id="KW-0949">S-adenosyl-L-methionine</keyword>
<dbReference type="InterPro" id="IPR058240">
    <property type="entry name" value="rSAM_sf"/>
</dbReference>
<dbReference type="Proteomes" id="UP000231019">
    <property type="component" value="Unassembled WGS sequence"/>
</dbReference>
<dbReference type="Gene3D" id="3.40.50.150">
    <property type="entry name" value="Vaccinia Virus protein VP39"/>
    <property type="match status" value="1"/>
</dbReference>
<evidence type="ECO:0000256" key="1">
    <source>
        <dbReference type="ARBA" id="ARBA00001966"/>
    </source>
</evidence>
<dbReference type="InterPro" id="IPR051198">
    <property type="entry name" value="BchE-like"/>
</dbReference>
<dbReference type="Gene3D" id="3.40.50.280">
    <property type="entry name" value="Cobalamin-binding domain"/>
    <property type="match status" value="1"/>
</dbReference>
<dbReference type="GO" id="GO:0046872">
    <property type="term" value="F:metal ion binding"/>
    <property type="evidence" value="ECO:0007669"/>
    <property type="project" value="UniProtKB-KW"/>
</dbReference>
<organism evidence="6 7">
    <name type="scientific">bacterium (Candidatus Blackallbacteria) CG17_big_fil_post_rev_8_21_14_2_50_48_46</name>
    <dbReference type="NCBI Taxonomy" id="2014261"/>
    <lineage>
        <taxon>Bacteria</taxon>
        <taxon>Candidatus Blackallbacteria</taxon>
    </lineage>
</organism>
<dbReference type="GO" id="GO:0051536">
    <property type="term" value="F:iron-sulfur cluster binding"/>
    <property type="evidence" value="ECO:0007669"/>
    <property type="project" value="UniProtKB-KW"/>
</dbReference>
<dbReference type="PANTHER" id="PTHR43409">
    <property type="entry name" value="ANAEROBIC MAGNESIUM-PROTOPORPHYRIN IX MONOMETHYL ESTER CYCLASE-RELATED"/>
    <property type="match status" value="1"/>
</dbReference>
<dbReference type="Pfam" id="PF13489">
    <property type="entry name" value="Methyltransf_23"/>
    <property type="match status" value="1"/>
</dbReference>
<evidence type="ECO:0000256" key="3">
    <source>
        <dbReference type="ARBA" id="ARBA00022723"/>
    </source>
</evidence>
<evidence type="ECO:0000256" key="2">
    <source>
        <dbReference type="ARBA" id="ARBA00022691"/>
    </source>
</evidence>
<evidence type="ECO:0008006" key="8">
    <source>
        <dbReference type="Google" id="ProtNLM"/>
    </source>
</evidence>
<evidence type="ECO:0000313" key="6">
    <source>
        <dbReference type="EMBL" id="PIW16758.1"/>
    </source>
</evidence>